<dbReference type="Proteomes" id="UP000001876">
    <property type="component" value="Unassembled WGS sequence"/>
</dbReference>
<evidence type="ECO:0000256" key="5">
    <source>
        <dbReference type="ARBA" id="ARBA00022723"/>
    </source>
</evidence>
<gene>
    <name evidence="11" type="ORF">MICPUCDRAFT_58471</name>
</gene>
<dbReference type="Pfam" id="PF05026">
    <property type="entry name" value="DCP2"/>
    <property type="match status" value="1"/>
</dbReference>
<feature type="domain" description="Nudix hydrolase" evidence="10">
    <location>
        <begin position="171"/>
        <end position="305"/>
    </location>
</feature>
<sequence length="396" mass="42746">MNGQQETLGANAPPKPKTSKARLDAANDRARARRSIVAGGKGKKAAAASATPAVQPVAVKTKKGTVKLNAAALKVNNAKAPSAEILEELAARFVLNCPAEELNSFERILFLVEQAHWYYEDFVREEEEHKHRLKSMSLKQFAGLMFNKCAPLRRYKDKVDDIYKAFTNYKLSVPVGGIIILNPDMSKVLMVKTWKGSSWGFPKGKINKDEPESVCAAREVLEEVGVDFSAYVRDEDSIVMNRVVDHETGLKQRSRLFIVAGVSEETGFATQTRKEIGAIAWHPISTLAGGVVAGGKYFFVKPYVQPLLKWIKASKKKRKRGGAGGGGKGAPGGGLGAPASPAGQTGGGAAFEPAAQYTPKGAKAPAARFPSFLGFVFDRVRRVLSHTGPHTTPSAW</sequence>
<evidence type="ECO:0000256" key="6">
    <source>
        <dbReference type="ARBA" id="ARBA00022801"/>
    </source>
</evidence>
<dbReference type="Gene3D" id="1.10.10.1050">
    <property type="entry name" value="Dcp2, box A domain"/>
    <property type="match status" value="1"/>
</dbReference>
<dbReference type="InterPro" id="IPR020084">
    <property type="entry name" value="NUDIX_hydrolase_CS"/>
</dbReference>
<keyword evidence="6" id="KW-0378">Hydrolase</keyword>
<dbReference type="GO" id="GO:0000184">
    <property type="term" value="P:nuclear-transcribed mRNA catabolic process, nonsense-mediated decay"/>
    <property type="evidence" value="ECO:0007669"/>
    <property type="project" value="InterPro"/>
</dbReference>
<dbReference type="InterPro" id="IPR036189">
    <property type="entry name" value="DCP2_BoxA_sf"/>
</dbReference>
<dbReference type="Gene3D" id="3.90.79.10">
    <property type="entry name" value="Nucleoside Triphosphate Pyrophosphohydrolase"/>
    <property type="match status" value="1"/>
</dbReference>
<dbReference type="SUPFAM" id="SSF55811">
    <property type="entry name" value="Nudix"/>
    <property type="match status" value="1"/>
</dbReference>
<evidence type="ECO:0000256" key="3">
    <source>
        <dbReference type="ARBA" id="ARBA00005279"/>
    </source>
</evidence>
<organism evidence="12">
    <name type="scientific">Micromonas pusilla (strain CCMP1545)</name>
    <name type="common">Picoplanktonic green alga</name>
    <dbReference type="NCBI Taxonomy" id="564608"/>
    <lineage>
        <taxon>Eukaryota</taxon>
        <taxon>Viridiplantae</taxon>
        <taxon>Chlorophyta</taxon>
        <taxon>Mamiellophyceae</taxon>
        <taxon>Mamiellales</taxon>
        <taxon>Mamiellaceae</taxon>
        <taxon>Micromonas</taxon>
    </lineage>
</organism>
<dbReference type="GO" id="GO:0005737">
    <property type="term" value="C:cytoplasm"/>
    <property type="evidence" value="ECO:0007669"/>
    <property type="project" value="UniProtKB-SubCell"/>
</dbReference>
<keyword evidence="8" id="KW-0464">Manganese</keyword>
<dbReference type="OrthoDB" id="18996at2759"/>
<protein>
    <submittedName>
        <fullName evidence="11">mRNA decapping protein 2</fullName>
    </submittedName>
</protein>
<dbReference type="InterPro" id="IPR007722">
    <property type="entry name" value="DCP2_BoxA"/>
</dbReference>
<dbReference type="PROSITE" id="PS51462">
    <property type="entry name" value="NUDIX"/>
    <property type="match status" value="1"/>
</dbReference>
<evidence type="ECO:0000256" key="4">
    <source>
        <dbReference type="ARBA" id="ARBA00022490"/>
    </source>
</evidence>
<dbReference type="eggNOG" id="KOG2937">
    <property type="taxonomic scope" value="Eukaryota"/>
</dbReference>
<dbReference type="GeneID" id="9684487"/>
<evidence type="ECO:0000256" key="7">
    <source>
        <dbReference type="ARBA" id="ARBA00022884"/>
    </source>
</evidence>
<evidence type="ECO:0000259" key="10">
    <source>
        <dbReference type="PROSITE" id="PS51462"/>
    </source>
</evidence>
<dbReference type="GO" id="GO:0000290">
    <property type="term" value="P:deadenylation-dependent decapping of nuclear-transcribed mRNA"/>
    <property type="evidence" value="ECO:0007669"/>
    <property type="project" value="InterPro"/>
</dbReference>
<keyword evidence="5" id="KW-0479">Metal-binding</keyword>
<dbReference type="SUPFAM" id="SSF140586">
    <property type="entry name" value="Dcp2 domain-like"/>
    <property type="match status" value="1"/>
</dbReference>
<dbReference type="GO" id="GO:0003723">
    <property type="term" value="F:RNA binding"/>
    <property type="evidence" value="ECO:0007669"/>
    <property type="project" value="UniProtKB-KW"/>
</dbReference>
<evidence type="ECO:0000256" key="1">
    <source>
        <dbReference type="ARBA" id="ARBA00001936"/>
    </source>
</evidence>
<dbReference type="RefSeq" id="XP_003058672.1">
    <property type="nucleotide sequence ID" value="XM_003058626.1"/>
</dbReference>
<dbReference type="KEGG" id="mpp:MICPUCDRAFT_58471"/>
<comment type="similarity">
    <text evidence="3">Belongs to the Nudix hydrolase family. DCP2 subfamily.</text>
</comment>
<dbReference type="PANTHER" id="PTHR23114">
    <property type="entry name" value="M7GPPPN-MRNA HYDROLASE"/>
    <property type="match status" value="1"/>
</dbReference>
<dbReference type="EMBL" id="GG663739">
    <property type="protein sequence ID" value="EEH57127.1"/>
    <property type="molecule type" value="Genomic_DNA"/>
</dbReference>
<evidence type="ECO:0000256" key="2">
    <source>
        <dbReference type="ARBA" id="ARBA00004496"/>
    </source>
</evidence>
<comment type="subcellular location">
    <subcellularLocation>
        <location evidence="2">Cytoplasm</location>
    </subcellularLocation>
</comment>
<dbReference type="SMART" id="SM01125">
    <property type="entry name" value="DCP2"/>
    <property type="match status" value="1"/>
</dbReference>
<dbReference type="CDD" id="cd03672">
    <property type="entry name" value="NUDIX_Dcp2p_Nudt20"/>
    <property type="match status" value="1"/>
</dbReference>
<keyword evidence="4" id="KW-0963">Cytoplasm</keyword>
<comment type="cofactor">
    <cofactor evidence="1">
        <name>Mn(2+)</name>
        <dbReference type="ChEBI" id="CHEBI:29035"/>
    </cofactor>
</comment>
<evidence type="ECO:0000256" key="8">
    <source>
        <dbReference type="ARBA" id="ARBA00023211"/>
    </source>
</evidence>
<accession>C1MSG0</accession>
<evidence type="ECO:0000313" key="11">
    <source>
        <dbReference type="EMBL" id="EEH57127.1"/>
    </source>
</evidence>
<name>C1MSG0_MICPC</name>
<dbReference type="GO" id="GO:0140933">
    <property type="term" value="F:5'-(N(7)-methylguanosine 5'-triphospho)-[mRNA] hydrolase activity"/>
    <property type="evidence" value="ECO:0007669"/>
    <property type="project" value="InterPro"/>
</dbReference>
<feature type="region of interest" description="Disordered" evidence="9">
    <location>
        <begin position="318"/>
        <end position="353"/>
    </location>
</feature>
<keyword evidence="12" id="KW-1185">Reference proteome</keyword>
<reference evidence="11 12" key="1">
    <citation type="journal article" date="2009" name="Science">
        <title>Green evolution and dynamic adaptations revealed by genomes of the marine picoeukaryotes Micromonas.</title>
        <authorList>
            <person name="Worden A.Z."/>
            <person name="Lee J.H."/>
            <person name="Mock T."/>
            <person name="Rouze P."/>
            <person name="Simmons M.P."/>
            <person name="Aerts A.L."/>
            <person name="Allen A.E."/>
            <person name="Cuvelier M.L."/>
            <person name="Derelle E."/>
            <person name="Everett M.V."/>
            <person name="Foulon E."/>
            <person name="Grimwood J."/>
            <person name="Gundlach H."/>
            <person name="Henrissat B."/>
            <person name="Napoli C."/>
            <person name="McDonald S.M."/>
            <person name="Parker M.S."/>
            <person name="Rombauts S."/>
            <person name="Salamov A."/>
            <person name="Von Dassow P."/>
            <person name="Badger J.H."/>
            <person name="Coutinho P.M."/>
            <person name="Demir E."/>
            <person name="Dubchak I."/>
            <person name="Gentemann C."/>
            <person name="Eikrem W."/>
            <person name="Gready J.E."/>
            <person name="John U."/>
            <person name="Lanier W."/>
            <person name="Lindquist E.A."/>
            <person name="Lucas S."/>
            <person name="Mayer K.F."/>
            <person name="Moreau H."/>
            <person name="Not F."/>
            <person name="Otillar R."/>
            <person name="Panaud O."/>
            <person name="Pangilinan J."/>
            <person name="Paulsen I."/>
            <person name="Piegu B."/>
            <person name="Poliakov A."/>
            <person name="Robbens S."/>
            <person name="Schmutz J."/>
            <person name="Toulza E."/>
            <person name="Wyss T."/>
            <person name="Zelensky A."/>
            <person name="Zhou K."/>
            <person name="Armbrust E.V."/>
            <person name="Bhattacharya D."/>
            <person name="Goodenough U.W."/>
            <person name="Van de Peer Y."/>
            <person name="Grigoriev I.V."/>
        </authorList>
    </citation>
    <scope>NUCLEOTIDE SEQUENCE [LARGE SCALE GENOMIC DNA]</scope>
    <source>
        <strain evidence="11 12">CCMP1545</strain>
    </source>
</reference>
<dbReference type="InterPro" id="IPR015797">
    <property type="entry name" value="NUDIX_hydrolase-like_dom_sf"/>
</dbReference>
<evidence type="ECO:0000313" key="12">
    <source>
        <dbReference type="Proteomes" id="UP000001876"/>
    </source>
</evidence>
<dbReference type="STRING" id="564608.C1MSG0"/>
<dbReference type="InterPro" id="IPR000086">
    <property type="entry name" value="NUDIX_hydrolase_dom"/>
</dbReference>
<dbReference type="InterPro" id="IPR044099">
    <property type="entry name" value="Dcp2_NUDIX"/>
</dbReference>
<dbReference type="AlphaFoldDB" id="C1MSG0"/>
<dbReference type="GO" id="GO:0030145">
    <property type="term" value="F:manganese ion binding"/>
    <property type="evidence" value="ECO:0007669"/>
    <property type="project" value="InterPro"/>
</dbReference>
<dbReference type="PROSITE" id="PS00893">
    <property type="entry name" value="NUDIX_BOX"/>
    <property type="match status" value="1"/>
</dbReference>
<dbReference type="Pfam" id="PF00293">
    <property type="entry name" value="NUDIX"/>
    <property type="match status" value="1"/>
</dbReference>
<feature type="region of interest" description="Disordered" evidence="9">
    <location>
        <begin position="1"/>
        <end position="31"/>
    </location>
</feature>
<dbReference type="PANTHER" id="PTHR23114:SF17">
    <property type="entry name" value="M7GPPPN-MRNA HYDROLASE"/>
    <property type="match status" value="1"/>
</dbReference>
<evidence type="ECO:0000256" key="9">
    <source>
        <dbReference type="SAM" id="MobiDB-lite"/>
    </source>
</evidence>
<proteinExistence type="inferred from homology"/>
<keyword evidence="7" id="KW-0694">RNA-binding</keyword>
<feature type="compositionally biased region" description="Basic and acidic residues" evidence="9">
    <location>
        <begin position="21"/>
        <end position="30"/>
    </location>
</feature>
<feature type="compositionally biased region" description="Gly residues" evidence="9">
    <location>
        <begin position="322"/>
        <end position="336"/>
    </location>
</feature>
<dbReference type="FunFam" id="3.90.79.10:FF:000003">
    <property type="entry name" value="M7GpppN-mRNA hydrolase isoform 2"/>
    <property type="match status" value="1"/>
</dbReference>